<dbReference type="OrthoDB" id="9802304at2"/>
<dbReference type="Gene3D" id="3.30.980.10">
    <property type="entry name" value="Threonyl-trna Synthetase, Chain A, domain 2"/>
    <property type="match status" value="1"/>
</dbReference>
<dbReference type="GO" id="GO:0004829">
    <property type="term" value="F:threonine-tRNA ligase activity"/>
    <property type="evidence" value="ECO:0007669"/>
    <property type="project" value="UniProtKB-UniRule"/>
</dbReference>
<dbReference type="InterPro" id="IPR012676">
    <property type="entry name" value="TGS-like"/>
</dbReference>
<dbReference type="PROSITE" id="PS50862">
    <property type="entry name" value="AA_TRNA_LIGASE_II"/>
    <property type="match status" value="1"/>
</dbReference>
<evidence type="ECO:0000256" key="5">
    <source>
        <dbReference type="ARBA" id="ARBA00022723"/>
    </source>
</evidence>
<accession>A0A2S8SV72</accession>
<dbReference type="Proteomes" id="UP000237684">
    <property type="component" value="Unassembled WGS sequence"/>
</dbReference>
<dbReference type="InterPro" id="IPR006195">
    <property type="entry name" value="aa-tRNA-synth_II"/>
</dbReference>
<comment type="similarity">
    <text evidence="1 13">Belongs to the class-II aminoacyl-tRNA synthetase family.</text>
</comment>
<dbReference type="InterPro" id="IPR018163">
    <property type="entry name" value="Thr/Ala-tRNA-synth_IIc_edit"/>
</dbReference>
<dbReference type="GO" id="GO:0005737">
    <property type="term" value="C:cytoplasm"/>
    <property type="evidence" value="ECO:0007669"/>
    <property type="project" value="UniProtKB-SubCell"/>
</dbReference>
<evidence type="ECO:0000256" key="4">
    <source>
        <dbReference type="ARBA" id="ARBA00022598"/>
    </source>
</evidence>
<dbReference type="SUPFAM" id="SSF81271">
    <property type="entry name" value="TGS-like"/>
    <property type="match status" value="1"/>
</dbReference>
<reference evidence="16 17" key="1">
    <citation type="journal article" date="2018" name="Syst. Appl. Microbiol.">
        <title>Abditibacterium utsteinense sp. nov., the first cultivated member of candidate phylum FBP, isolated from ice-free Antarctic soil samples.</title>
        <authorList>
            <person name="Tahon G."/>
            <person name="Tytgat B."/>
            <person name="Lebbe L."/>
            <person name="Carlier A."/>
            <person name="Willems A."/>
        </authorList>
    </citation>
    <scope>NUCLEOTIDE SEQUENCE [LARGE SCALE GENOMIC DNA]</scope>
    <source>
        <strain evidence="16 17">LMG 29911</strain>
    </source>
</reference>
<keyword evidence="17" id="KW-1185">Reference proteome</keyword>
<dbReference type="EMBL" id="NIGF01000004">
    <property type="protein sequence ID" value="PQV64679.1"/>
    <property type="molecule type" value="Genomic_DNA"/>
</dbReference>
<dbReference type="InParanoid" id="A0A2S8SV72"/>
<gene>
    <name evidence="13" type="primary">thrS</name>
    <name evidence="16" type="ORF">B1R32_104173</name>
</gene>
<dbReference type="InterPro" id="IPR045864">
    <property type="entry name" value="aa-tRNA-synth_II/BPL/LPL"/>
</dbReference>
<comment type="catalytic activity">
    <reaction evidence="12 13">
        <text>tRNA(Thr) + L-threonine + ATP = L-threonyl-tRNA(Thr) + AMP + diphosphate + H(+)</text>
        <dbReference type="Rhea" id="RHEA:24624"/>
        <dbReference type="Rhea" id="RHEA-COMP:9670"/>
        <dbReference type="Rhea" id="RHEA-COMP:9704"/>
        <dbReference type="ChEBI" id="CHEBI:15378"/>
        <dbReference type="ChEBI" id="CHEBI:30616"/>
        <dbReference type="ChEBI" id="CHEBI:33019"/>
        <dbReference type="ChEBI" id="CHEBI:57926"/>
        <dbReference type="ChEBI" id="CHEBI:78442"/>
        <dbReference type="ChEBI" id="CHEBI:78534"/>
        <dbReference type="ChEBI" id="CHEBI:456215"/>
        <dbReference type="EC" id="6.1.1.3"/>
    </reaction>
</comment>
<keyword evidence="11 13" id="KW-0030">Aminoacyl-tRNA synthetase</keyword>
<dbReference type="InterPro" id="IPR012947">
    <property type="entry name" value="tRNA_SAD"/>
</dbReference>
<dbReference type="SUPFAM" id="SSF55681">
    <property type="entry name" value="Class II aaRS and biotin synthetases"/>
    <property type="match status" value="1"/>
</dbReference>
<dbReference type="GO" id="GO:0000049">
    <property type="term" value="F:tRNA binding"/>
    <property type="evidence" value="ECO:0007669"/>
    <property type="project" value="UniProtKB-KW"/>
</dbReference>
<evidence type="ECO:0000256" key="1">
    <source>
        <dbReference type="ARBA" id="ARBA00008226"/>
    </source>
</evidence>
<dbReference type="InterPro" id="IPR033728">
    <property type="entry name" value="ThrRS_core"/>
</dbReference>
<keyword evidence="4 13" id="KW-0436">Ligase</keyword>
<keyword evidence="6 13" id="KW-0547">Nucleotide-binding</keyword>
<feature type="binding site" evidence="13">
    <location>
        <position position="512"/>
    </location>
    <ligand>
        <name>Zn(2+)</name>
        <dbReference type="ChEBI" id="CHEBI:29105"/>
        <note>catalytic</note>
    </ligand>
</feature>
<dbReference type="Gene3D" id="3.10.20.30">
    <property type="match status" value="1"/>
</dbReference>
<dbReference type="Gene3D" id="3.30.930.10">
    <property type="entry name" value="Bira Bifunctional Protein, Domain 2"/>
    <property type="match status" value="1"/>
</dbReference>
<dbReference type="Gene3D" id="3.40.50.800">
    <property type="entry name" value="Anticodon-binding domain"/>
    <property type="match status" value="1"/>
</dbReference>
<evidence type="ECO:0000256" key="7">
    <source>
        <dbReference type="ARBA" id="ARBA00022833"/>
    </source>
</evidence>
<evidence type="ECO:0000256" key="13">
    <source>
        <dbReference type="HAMAP-Rule" id="MF_00184"/>
    </source>
</evidence>
<comment type="subcellular location">
    <subcellularLocation>
        <location evidence="13">Cytoplasm</location>
    </subcellularLocation>
</comment>
<dbReference type="FunCoup" id="A0A2S8SV72">
    <property type="interactions" value="471"/>
</dbReference>
<feature type="binding site" evidence="13">
    <location>
        <position position="333"/>
    </location>
    <ligand>
        <name>Zn(2+)</name>
        <dbReference type="ChEBI" id="CHEBI:29105"/>
        <note>catalytic</note>
    </ligand>
</feature>
<dbReference type="HAMAP" id="MF_00184">
    <property type="entry name" value="Thr_tRNA_synth"/>
    <property type="match status" value="1"/>
</dbReference>
<feature type="binding site" evidence="13">
    <location>
        <position position="384"/>
    </location>
    <ligand>
        <name>Zn(2+)</name>
        <dbReference type="ChEBI" id="CHEBI:29105"/>
        <note>catalytic</note>
    </ligand>
</feature>
<evidence type="ECO:0000256" key="9">
    <source>
        <dbReference type="ARBA" id="ARBA00022884"/>
    </source>
</evidence>
<comment type="cofactor">
    <cofactor evidence="13">
        <name>Zn(2+)</name>
        <dbReference type="ChEBI" id="CHEBI:29105"/>
    </cofactor>
    <text evidence="13">Binds 1 zinc ion per subunit.</text>
</comment>
<evidence type="ECO:0000313" key="17">
    <source>
        <dbReference type="Proteomes" id="UP000237684"/>
    </source>
</evidence>
<organism evidence="16 17">
    <name type="scientific">Abditibacterium utsteinense</name>
    <dbReference type="NCBI Taxonomy" id="1960156"/>
    <lineage>
        <taxon>Bacteria</taxon>
        <taxon>Pseudomonadati</taxon>
        <taxon>Abditibacteriota</taxon>
        <taxon>Abditibacteriia</taxon>
        <taxon>Abditibacteriales</taxon>
        <taxon>Abditibacteriaceae</taxon>
        <taxon>Abditibacterium</taxon>
    </lineage>
</organism>
<dbReference type="EC" id="6.1.1.3" evidence="13"/>
<proteinExistence type="inferred from homology"/>
<comment type="caution">
    <text evidence="16">The sequence shown here is derived from an EMBL/GenBank/DDBJ whole genome shotgun (WGS) entry which is preliminary data.</text>
</comment>
<dbReference type="PRINTS" id="PR01047">
    <property type="entry name" value="TRNASYNTHTHR"/>
</dbReference>
<dbReference type="Pfam" id="PF02824">
    <property type="entry name" value="TGS"/>
    <property type="match status" value="1"/>
</dbReference>
<evidence type="ECO:0000256" key="10">
    <source>
        <dbReference type="ARBA" id="ARBA00022917"/>
    </source>
</evidence>
<dbReference type="PROSITE" id="PS51880">
    <property type="entry name" value="TGS"/>
    <property type="match status" value="1"/>
</dbReference>
<dbReference type="GO" id="GO:0005524">
    <property type="term" value="F:ATP binding"/>
    <property type="evidence" value="ECO:0007669"/>
    <property type="project" value="UniProtKB-UniRule"/>
</dbReference>
<dbReference type="CDD" id="cd00860">
    <property type="entry name" value="ThrRS_anticodon"/>
    <property type="match status" value="1"/>
</dbReference>
<keyword evidence="10 13" id="KW-0648">Protein biosynthesis</keyword>
<evidence type="ECO:0000256" key="11">
    <source>
        <dbReference type="ARBA" id="ARBA00023146"/>
    </source>
</evidence>
<name>A0A2S8SV72_9BACT</name>
<dbReference type="CDD" id="cd00771">
    <property type="entry name" value="ThrRS_core"/>
    <property type="match status" value="1"/>
</dbReference>
<evidence type="ECO:0000256" key="3">
    <source>
        <dbReference type="ARBA" id="ARBA00022555"/>
    </source>
</evidence>
<dbReference type="Pfam" id="PF07973">
    <property type="entry name" value="tRNA_SAD"/>
    <property type="match status" value="1"/>
</dbReference>
<evidence type="ECO:0000259" key="14">
    <source>
        <dbReference type="PROSITE" id="PS50862"/>
    </source>
</evidence>
<keyword evidence="8 13" id="KW-0067">ATP-binding</keyword>
<dbReference type="GO" id="GO:0006435">
    <property type="term" value="P:threonyl-tRNA aminoacylation"/>
    <property type="evidence" value="ECO:0007669"/>
    <property type="project" value="UniProtKB-UniRule"/>
</dbReference>
<dbReference type="Pfam" id="PF03129">
    <property type="entry name" value="HGTP_anticodon"/>
    <property type="match status" value="1"/>
</dbReference>
<evidence type="ECO:0000256" key="12">
    <source>
        <dbReference type="ARBA" id="ARBA00049515"/>
    </source>
</evidence>
<dbReference type="InterPro" id="IPR004154">
    <property type="entry name" value="Anticodon-bd"/>
</dbReference>
<dbReference type="InterPro" id="IPR036621">
    <property type="entry name" value="Anticodon-bd_dom_sf"/>
</dbReference>
<keyword evidence="7 13" id="KW-0862">Zinc</keyword>
<dbReference type="PANTHER" id="PTHR11451">
    <property type="entry name" value="THREONINE-TRNA LIGASE"/>
    <property type="match status" value="1"/>
</dbReference>
<keyword evidence="2 13" id="KW-0963">Cytoplasm</keyword>
<feature type="domain" description="TGS" evidence="15">
    <location>
        <begin position="1"/>
        <end position="61"/>
    </location>
</feature>
<keyword evidence="9 13" id="KW-0694">RNA-binding</keyword>
<dbReference type="PANTHER" id="PTHR11451:SF44">
    <property type="entry name" value="THREONINE--TRNA LIGASE, CHLOROPLASTIC_MITOCHONDRIAL 2"/>
    <property type="match status" value="1"/>
</dbReference>
<dbReference type="AlphaFoldDB" id="A0A2S8SV72"/>
<comment type="caution">
    <text evidence="13">Lacks conserved residue(s) required for the propagation of feature annotation.</text>
</comment>
<dbReference type="FunFam" id="3.30.980.10:FF:000005">
    <property type="entry name" value="Threonyl-tRNA synthetase, mitochondrial"/>
    <property type="match status" value="1"/>
</dbReference>
<dbReference type="NCBIfam" id="TIGR00418">
    <property type="entry name" value="thrS"/>
    <property type="match status" value="1"/>
</dbReference>
<comment type="subunit">
    <text evidence="13">Homodimer.</text>
</comment>
<dbReference type="Pfam" id="PF00587">
    <property type="entry name" value="tRNA-synt_2b"/>
    <property type="match status" value="1"/>
</dbReference>
<dbReference type="FunFam" id="3.30.930.10:FF:000002">
    <property type="entry name" value="Threonine--tRNA ligase"/>
    <property type="match status" value="1"/>
</dbReference>
<dbReference type="InterPro" id="IPR047246">
    <property type="entry name" value="ThrRS_anticodon"/>
</dbReference>
<dbReference type="GO" id="GO:0046872">
    <property type="term" value="F:metal ion binding"/>
    <property type="evidence" value="ECO:0007669"/>
    <property type="project" value="UniProtKB-KW"/>
</dbReference>
<keyword evidence="5 13" id="KW-0479">Metal-binding</keyword>
<protein>
    <recommendedName>
        <fullName evidence="13">Threonine--tRNA ligase</fullName>
        <ecNumber evidence="13">6.1.1.3</ecNumber>
    </recommendedName>
    <alternativeName>
        <fullName evidence="13">Threonyl-tRNA synthetase</fullName>
        <shortName evidence="13">ThrRS</shortName>
    </alternativeName>
</protein>
<evidence type="ECO:0000313" key="16">
    <source>
        <dbReference type="EMBL" id="PQV64679.1"/>
    </source>
</evidence>
<dbReference type="InterPro" id="IPR012675">
    <property type="entry name" value="Beta-grasp_dom_sf"/>
</dbReference>
<dbReference type="InterPro" id="IPR002320">
    <property type="entry name" value="Thr-tRNA-ligase_IIa"/>
</dbReference>
<dbReference type="InterPro" id="IPR002314">
    <property type="entry name" value="aa-tRNA-synt_IIb"/>
</dbReference>
<dbReference type="SUPFAM" id="SSF55186">
    <property type="entry name" value="ThrRS/AlaRS common domain"/>
    <property type="match status" value="1"/>
</dbReference>
<sequence length="635" mass="71670">MIQVTFPDGNIKEFENGTSPLQMAASIGSRLANAVTGALVDGKPWDLTRPVETNCTLKLFTFNDVEGREVFRHSSTHLMAQAVKALFPEAKLTVGPPLEDRFYYDIELPSLSETDFPKIEAKMKELATANFPIEREEVSRERARELFADDRYKLELIEDIPEDAPLTIYKQGDWFDLCRGPHLPSTGKIKAFKLLSVAGAYWRGDPENTQLQRLYGTSYPSQKELDEHMTRLEEAKARDHRKLGRELGLFVLSPEVGSGLPLWTPKGNAIRHSLETFIRGELVKRGYQMVVTPHIASTQLFITSGHMEAYKDSMFPTMTSDDGDQFVLKPVNCPFHIQIYAAEPRSYRDLPLRYAEFGTVYRWELSGEVGGLTRVRGFTQDDAHLFLRPDQLVAEFKNNVELVLLVLGRLGLSYTARVGLRDPKSDKYVGSDEAWQQSQDALLEAVRELNMEHTVAEGEAAIYGPKLDFIVKDAIGRSWQLGTVQVDYVLPERFNLEYTGSDGKKHRPVMIHRAPFGSLERFIGVLIEHFAGAFPLWLAPVQIKLIPIADRHHEYAKMVEMRLQNAGFRVETNAENEKMGQKIAIAETQKIPYMAVIGDKEIENDSVSLRARGRQDLGTISLDDLLAKLQAEAIA</sequence>
<evidence type="ECO:0000256" key="8">
    <source>
        <dbReference type="ARBA" id="ARBA00022840"/>
    </source>
</evidence>
<evidence type="ECO:0000256" key="6">
    <source>
        <dbReference type="ARBA" id="ARBA00022741"/>
    </source>
</evidence>
<evidence type="ECO:0000259" key="15">
    <source>
        <dbReference type="PROSITE" id="PS51880"/>
    </source>
</evidence>
<dbReference type="FunFam" id="3.30.54.20:FF:000002">
    <property type="entry name" value="Threonine--tRNA ligase"/>
    <property type="match status" value="1"/>
</dbReference>
<evidence type="ECO:0000256" key="2">
    <source>
        <dbReference type="ARBA" id="ARBA00022490"/>
    </source>
</evidence>
<dbReference type="SMART" id="SM00863">
    <property type="entry name" value="tRNA_SAD"/>
    <property type="match status" value="1"/>
</dbReference>
<dbReference type="CDD" id="cd01667">
    <property type="entry name" value="TGS_ThrRS"/>
    <property type="match status" value="1"/>
</dbReference>
<dbReference type="FunFam" id="3.40.50.800:FF:000001">
    <property type="entry name" value="Threonine--tRNA ligase"/>
    <property type="match status" value="1"/>
</dbReference>
<dbReference type="RefSeq" id="WP_105483107.1">
    <property type="nucleotide sequence ID" value="NZ_NIGF01000004.1"/>
</dbReference>
<feature type="domain" description="Aminoacyl-transfer RNA synthetases class-II family profile" evidence="14">
    <location>
        <begin position="270"/>
        <end position="535"/>
    </location>
</feature>
<dbReference type="InterPro" id="IPR004095">
    <property type="entry name" value="TGS"/>
</dbReference>
<keyword evidence="3 13" id="KW-0820">tRNA-binding</keyword>
<dbReference type="SUPFAM" id="SSF52954">
    <property type="entry name" value="Class II aaRS ABD-related"/>
    <property type="match status" value="1"/>
</dbReference>